<dbReference type="PANTHER" id="PTHR46545">
    <property type="entry name" value="LEUCINE-RICH REPEAT-CONTAINING PROTEIN 51"/>
    <property type="match status" value="1"/>
</dbReference>
<dbReference type="Gene3D" id="3.80.10.10">
    <property type="entry name" value="Ribonuclease Inhibitor"/>
    <property type="match status" value="1"/>
</dbReference>
<comment type="subcellular location">
    <subcellularLocation>
        <location evidence="1">Cytoplasm</location>
    </subcellularLocation>
</comment>
<accession>A0A914NFL2</accession>
<protein>
    <submittedName>
        <fullName evidence="6">Uncharacterized protein</fullName>
    </submittedName>
</protein>
<dbReference type="PANTHER" id="PTHR46545:SF1">
    <property type="entry name" value="LEUCINE-RICH REPEAT-CONTAINING PROTEIN 51"/>
    <property type="match status" value="1"/>
</dbReference>
<dbReference type="WBParaSite" id="Minc3s06060g39257">
    <property type="protein sequence ID" value="Minc3s06060g39257"/>
    <property type="gene ID" value="Minc3s06060g39257"/>
</dbReference>
<dbReference type="AlphaFoldDB" id="A0A914NFL2"/>
<dbReference type="SUPFAM" id="SSF52058">
    <property type="entry name" value="L domain-like"/>
    <property type="match status" value="1"/>
</dbReference>
<evidence type="ECO:0000256" key="2">
    <source>
        <dbReference type="ARBA" id="ARBA00022490"/>
    </source>
</evidence>
<evidence type="ECO:0000256" key="3">
    <source>
        <dbReference type="ARBA" id="ARBA00022614"/>
    </source>
</evidence>
<evidence type="ECO:0000256" key="4">
    <source>
        <dbReference type="ARBA" id="ARBA00022737"/>
    </source>
</evidence>
<dbReference type="InterPro" id="IPR032675">
    <property type="entry name" value="LRR_dom_sf"/>
</dbReference>
<organism evidence="5 6">
    <name type="scientific">Meloidogyne incognita</name>
    <name type="common">Southern root-knot nematode worm</name>
    <name type="synonym">Oxyuris incognita</name>
    <dbReference type="NCBI Taxonomy" id="6306"/>
    <lineage>
        <taxon>Eukaryota</taxon>
        <taxon>Metazoa</taxon>
        <taxon>Ecdysozoa</taxon>
        <taxon>Nematoda</taxon>
        <taxon>Chromadorea</taxon>
        <taxon>Rhabditida</taxon>
        <taxon>Tylenchina</taxon>
        <taxon>Tylenchomorpha</taxon>
        <taxon>Tylenchoidea</taxon>
        <taxon>Meloidogynidae</taxon>
        <taxon>Meloidogyninae</taxon>
        <taxon>Meloidogyne</taxon>
        <taxon>Meloidogyne incognita group</taxon>
    </lineage>
</organism>
<reference evidence="6" key="1">
    <citation type="submission" date="2022-11" db="UniProtKB">
        <authorList>
            <consortium name="WormBaseParasite"/>
        </authorList>
    </citation>
    <scope>IDENTIFICATION</scope>
</reference>
<keyword evidence="5" id="KW-1185">Reference proteome</keyword>
<evidence type="ECO:0000313" key="5">
    <source>
        <dbReference type="Proteomes" id="UP000887563"/>
    </source>
</evidence>
<dbReference type="Proteomes" id="UP000887563">
    <property type="component" value="Unplaced"/>
</dbReference>
<sequence>MELEELHINDQGIESLNGIENQLNNNKISSWYEVDKLSKLESLQTVYLEHNPIYNEGCANYRRKAILALPQIRQLDATF</sequence>
<evidence type="ECO:0000313" key="6">
    <source>
        <dbReference type="WBParaSite" id="Minc3s06060g39257"/>
    </source>
</evidence>
<name>A0A914NFL2_MELIC</name>
<dbReference type="GO" id="GO:0005737">
    <property type="term" value="C:cytoplasm"/>
    <property type="evidence" value="ECO:0007669"/>
    <property type="project" value="UniProtKB-SubCell"/>
</dbReference>
<keyword evidence="2" id="KW-0963">Cytoplasm</keyword>
<keyword evidence="4" id="KW-0677">Repeat</keyword>
<proteinExistence type="predicted"/>
<keyword evidence="3" id="KW-0433">Leucine-rich repeat</keyword>
<evidence type="ECO:0000256" key="1">
    <source>
        <dbReference type="ARBA" id="ARBA00004496"/>
    </source>
</evidence>